<dbReference type="SUPFAM" id="SSF141322">
    <property type="entry name" value="NfeD domain-like"/>
    <property type="match status" value="1"/>
</dbReference>
<dbReference type="Pfam" id="PF01957">
    <property type="entry name" value="NfeD"/>
    <property type="match status" value="1"/>
</dbReference>
<keyword evidence="3 5" id="KW-1133">Transmembrane helix</keyword>
<evidence type="ECO:0000313" key="8">
    <source>
        <dbReference type="Proteomes" id="UP000774283"/>
    </source>
</evidence>
<evidence type="ECO:0000256" key="4">
    <source>
        <dbReference type="ARBA" id="ARBA00023136"/>
    </source>
</evidence>
<name>A0A9X5IRY4_9MICO</name>
<evidence type="ECO:0000313" key="7">
    <source>
        <dbReference type="EMBL" id="NKX93499.1"/>
    </source>
</evidence>
<dbReference type="PANTHER" id="PTHR33507">
    <property type="entry name" value="INNER MEMBRANE PROTEIN YBBJ"/>
    <property type="match status" value="1"/>
</dbReference>
<gene>
    <name evidence="7" type="ORF">HF995_09485</name>
</gene>
<feature type="transmembrane region" description="Helical" evidence="5">
    <location>
        <begin position="7"/>
        <end position="29"/>
    </location>
</feature>
<dbReference type="InterPro" id="IPR002810">
    <property type="entry name" value="NfeD-like_C"/>
</dbReference>
<evidence type="ECO:0000256" key="2">
    <source>
        <dbReference type="ARBA" id="ARBA00022692"/>
    </source>
</evidence>
<dbReference type="GO" id="GO:0005886">
    <property type="term" value="C:plasma membrane"/>
    <property type="evidence" value="ECO:0007669"/>
    <property type="project" value="TreeGrafter"/>
</dbReference>
<keyword evidence="2 5" id="KW-0812">Transmembrane</keyword>
<dbReference type="InterPro" id="IPR012340">
    <property type="entry name" value="NA-bd_OB-fold"/>
</dbReference>
<keyword evidence="4 5" id="KW-0472">Membrane</keyword>
<evidence type="ECO:0000256" key="1">
    <source>
        <dbReference type="ARBA" id="ARBA00004141"/>
    </source>
</evidence>
<protein>
    <submittedName>
        <fullName evidence="7">NfeD family protein</fullName>
    </submittedName>
</protein>
<feature type="domain" description="NfeD-like C-terminal" evidence="6">
    <location>
        <begin position="85"/>
        <end position="140"/>
    </location>
</feature>
<evidence type="ECO:0000259" key="6">
    <source>
        <dbReference type="Pfam" id="PF01957"/>
    </source>
</evidence>
<dbReference type="Proteomes" id="UP000774283">
    <property type="component" value="Unassembled WGS sequence"/>
</dbReference>
<feature type="transmembrane region" description="Helical" evidence="5">
    <location>
        <begin position="49"/>
        <end position="67"/>
    </location>
</feature>
<dbReference type="Gene3D" id="2.40.50.140">
    <property type="entry name" value="Nucleic acid-binding proteins"/>
    <property type="match status" value="1"/>
</dbReference>
<organism evidence="7 8">
    <name type="scientific">Sanguibacter hominis ATCC BAA-789</name>
    <dbReference type="NCBI Taxonomy" id="1312740"/>
    <lineage>
        <taxon>Bacteria</taxon>
        <taxon>Bacillati</taxon>
        <taxon>Actinomycetota</taxon>
        <taxon>Actinomycetes</taxon>
        <taxon>Micrococcales</taxon>
        <taxon>Sanguibacteraceae</taxon>
        <taxon>Sanguibacter</taxon>
    </lineage>
</organism>
<sequence length="147" mass="15600">MDWYWWLIIMFALVAIEALTLDLVLFMFAGGTLAAGIVSAAGLDLPWQVVAFAVVSAVLLVALRPFLLKNLRARGEPLVETNAAANVGREAVVVQEVTGTSGLVKLRGEVWSARVDDDVVIPVGAEVRVSRIDGATAVVEQQQSAGA</sequence>
<comment type="subcellular location">
    <subcellularLocation>
        <location evidence="1">Membrane</location>
        <topology evidence="1">Multi-pass membrane protein</topology>
    </subcellularLocation>
</comment>
<evidence type="ECO:0000256" key="3">
    <source>
        <dbReference type="ARBA" id="ARBA00022989"/>
    </source>
</evidence>
<proteinExistence type="predicted"/>
<keyword evidence="8" id="KW-1185">Reference proteome</keyword>
<evidence type="ECO:0000256" key="5">
    <source>
        <dbReference type="SAM" id="Phobius"/>
    </source>
</evidence>
<dbReference type="EMBL" id="JAAXOW010000002">
    <property type="protein sequence ID" value="NKX93499.1"/>
    <property type="molecule type" value="Genomic_DNA"/>
</dbReference>
<reference evidence="7 8" key="1">
    <citation type="submission" date="2020-04" db="EMBL/GenBank/DDBJ databases">
        <title>MicrobeNet Type strains.</title>
        <authorList>
            <person name="Nicholson A.C."/>
        </authorList>
    </citation>
    <scope>NUCLEOTIDE SEQUENCE [LARGE SCALE GENOMIC DNA]</scope>
    <source>
        <strain evidence="7 8">ATCC BAA-789</strain>
    </source>
</reference>
<dbReference type="AlphaFoldDB" id="A0A9X5IRY4"/>
<dbReference type="RefSeq" id="WP_168447515.1">
    <property type="nucleotide sequence ID" value="NZ_JAAXOW010000002.1"/>
</dbReference>
<accession>A0A9X5IRY4</accession>
<dbReference type="InterPro" id="IPR052165">
    <property type="entry name" value="Membrane_assoc_protease"/>
</dbReference>
<comment type="caution">
    <text evidence="7">The sequence shown here is derived from an EMBL/GenBank/DDBJ whole genome shotgun (WGS) entry which is preliminary data.</text>
</comment>
<dbReference type="PANTHER" id="PTHR33507:SF3">
    <property type="entry name" value="INNER MEMBRANE PROTEIN YBBJ"/>
    <property type="match status" value="1"/>
</dbReference>